<name>A0A8S1HEI9_9PELO</name>
<evidence type="ECO:0000313" key="2">
    <source>
        <dbReference type="EMBL" id="CAD6194164.1"/>
    </source>
</evidence>
<proteinExistence type="predicted"/>
<evidence type="ECO:0000313" key="3">
    <source>
        <dbReference type="Proteomes" id="UP000835052"/>
    </source>
</evidence>
<dbReference type="OrthoDB" id="5843683at2759"/>
<comment type="caution">
    <text evidence="2">The sequence shown here is derived from an EMBL/GenBank/DDBJ whole genome shotgun (WGS) entry which is preliminary data.</text>
</comment>
<keyword evidence="1" id="KW-0472">Membrane</keyword>
<keyword evidence="3" id="KW-1185">Reference proteome</keyword>
<keyword evidence="1" id="KW-0812">Transmembrane</keyword>
<protein>
    <submittedName>
        <fullName evidence="2">Uncharacterized protein</fullName>
    </submittedName>
</protein>
<feature type="transmembrane region" description="Helical" evidence="1">
    <location>
        <begin position="32"/>
        <end position="51"/>
    </location>
</feature>
<dbReference type="EMBL" id="CAJGYM010000042">
    <property type="protein sequence ID" value="CAD6194164.1"/>
    <property type="molecule type" value="Genomic_DNA"/>
</dbReference>
<gene>
    <name evidence="2" type="ORF">CAUJ_LOCUS10083</name>
</gene>
<organism evidence="2 3">
    <name type="scientific">Caenorhabditis auriculariae</name>
    <dbReference type="NCBI Taxonomy" id="2777116"/>
    <lineage>
        <taxon>Eukaryota</taxon>
        <taxon>Metazoa</taxon>
        <taxon>Ecdysozoa</taxon>
        <taxon>Nematoda</taxon>
        <taxon>Chromadorea</taxon>
        <taxon>Rhabditida</taxon>
        <taxon>Rhabditina</taxon>
        <taxon>Rhabditomorpha</taxon>
        <taxon>Rhabditoidea</taxon>
        <taxon>Rhabditidae</taxon>
        <taxon>Peloderinae</taxon>
        <taxon>Caenorhabditis</taxon>
    </lineage>
</organism>
<evidence type="ECO:0000256" key="1">
    <source>
        <dbReference type="SAM" id="Phobius"/>
    </source>
</evidence>
<dbReference type="Proteomes" id="UP000835052">
    <property type="component" value="Unassembled WGS sequence"/>
</dbReference>
<keyword evidence="1" id="KW-1133">Transmembrane helix</keyword>
<reference evidence="2" key="1">
    <citation type="submission" date="2020-10" db="EMBL/GenBank/DDBJ databases">
        <authorList>
            <person name="Kikuchi T."/>
        </authorList>
    </citation>
    <scope>NUCLEOTIDE SEQUENCE</scope>
    <source>
        <strain evidence="2">NKZ352</strain>
    </source>
</reference>
<accession>A0A8S1HEI9</accession>
<sequence>MPIFVQDPIKPFFNHSAASFSKDFATLSLSQMNAYFAVFLLAVAPFAVFAYENAADSDLTANGQRFARDLQNQNNKKFAFAFAKRGDEDAASRFAWSRRNEQPFAFAQPDTEDYRFAFAKRREADKFARFARASSRFA</sequence>
<dbReference type="AlphaFoldDB" id="A0A8S1HEI9"/>